<dbReference type="PROSITE" id="PS50897">
    <property type="entry name" value="CTLH"/>
    <property type="match status" value="1"/>
</dbReference>
<evidence type="ECO:0000313" key="7">
    <source>
        <dbReference type="Proteomes" id="UP001630127"/>
    </source>
</evidence>
<sequence>MDVEDLLLSIRQFLAELDEGKYRETLHKLEKESGLFFDIKYFEECVMKGDWEEVEKYLSGFTKLEENPESKESFFEIRKQMFYEALYKDDHEKAEGILERDLKVFDDSYANDYNDLQLLLTLDNPREHEKLSKLEDEKAARELLVVELKRLIKANEILRHKLEFPSFQKSRLQTLVNQRQATAVSVSSPVTDSLMRSMPEFSGSPPAGDVLSLSDVKPMISHEVQKSNIWKLKEIKEPSELRSLRFPNFVPPPKIARLIYTNCGCSILSLRYDGVHDFWEWPKSEKNLNGKATTAFMPILGRPSSINSMTTDIRETNSEEAVPYLALSMTDFVISALGETISLFNLSNFKKLATIMIDPPHAATCLAFYPADYNLIAIGLEEGTIWFYDVHANEVKWECRGHKNRVTGLAFSTFLNVMVSSGANAQVRVWVMEEDCFKLQTNKFLKISPGDAPNPLADTHLQMHPNQTDVLFVHERLIAVYEASRLHLNCEWVPEEPSTSVTDAKYSGDGRLIYASFLDGSISVFTASALKLMCRINSTAYFPSRRSSGPVHPVVIAAHPSESNQFAVGLNNGSVYVFEPLQSEATWGSATPDDDNDGGVHVLEPLESEVTRGSIAPPDDDNDSGVHVLERLESEATRGSIASPDDDNDDAG</sequence>
<reference evidence="6 7" key="1">
    <citation type="submission" date="2024-11" db="EMBL/GenBank/DDBJ databases">
        <title>A near-complete genome assembly of Cinchona calisaya.</title>
        <authorList>
            <person name="Lian D.C."/>
            <person name="Zhao X.W."/>
            <person name="Wei L."/>
        </authorList>
    </citation>
    <scope>NUCLEOTIDE SEQUENCE [LARGE SCALE GENOMIC DNA]</scope>
    <source>
        <tissue evidence="6">Nenye</tissue>
    </source>
</reference>
<evidence type="ECO:0000256" key="2">
    <source>
        <dbReference type="ARBA" id="ARBA00022737"/>
    </source>
</evidence>
<dbReference type="PROSITE" id="PS50294">
    <property type="entry name" value="WD_REPEATS_REGION"/>
    <property type="match status" value="1"/>
</dbReference>
<dbReference type="PANTHER" id="PTHR44083">
    <property type="entry name" value="TOPLESS-RELATED PROTEIN 1-RELATED"/>
    <property type="match status" value="1"/>
</dbReference>
<dbReference type="Gene3D" id="2.130.10.10">
    <property type="entry name" value="YVTN repeat-like/Quinoprotein amine dehydrogenase"/>
    <property type="match status" value="2"/>
</dbReference>
<dbReference type="SMART" id="SM00320">
    <property type="entry name" value="WD40"/>
    <property type="match status" value="4"/>
</dbReference>
<keyword evidence="7" id="KW-1185">Reference proteome</keyword>
<dbReference type="InterPro" id="IPR027728">
    <property type="entry name" value="Topless_fam"/>
</dbReference>
<feature type="region of interest" description="Disordered" evidence="4">
    <location>
        <begin position="586"/>
        <end position="652"/>
    </location>
</feature>
<dbReference type="AlphaFoldDB" id="A0ABD2XYV3"/>
<evidence type="ECO:0000313" key="6">
    <source>
        <dbReference type="EMBL" id="KAL3499951.1"/>
    </source>
</evidence>
<dbReference type="Pfam" id="PF21889">
    <property type="entry name" value="TPR1-like_2nd"/>
    <property type="match status" value="1"/>
</dbReference>
<dbReference type="InterPro" id="IPR036322">
    <property type="entry name" value="WD40_repeat_dom_sf"/>
</dbReference>
<keyword evidence="1 3" id="KW-0853">WD repeat</keyword>
<dbReference type="Pfam" id="PF00400">
    <property type="entry name" value="WD40"/>
    <property type="match status" value="1"/>
</dbReference>
<protein>
    <recommendedName>
        <fullName evidence="5">CTLH domain-containing protein</fullName>
    </recommendedName>
</protein>
<proteinExistence type="predicted"/>
<comment type="caution">
    <text evidence="6">The sequence shown here is derived from an EMBL/GenBank/DDBJ whole genome shotgun (WGS) entry which is preliminary data.</text>
</comment>
<name>A0ABD2XYV3_9GENT</name>
<dbReference type="PROSITE" id="PS50082">
    <property type="entry name" value="WD_REPEATS_2"/>
    <property type="match status" value="1"/>
</dbReference>
<feature type="repeat" description="WD" evidence="3">
    <location>
        <begin position="399"/>
        <end position="430"/>
    </location>
</feature>
<dbReference type="Proteomes" id="UP001630127">
    <property type="component" value="Unassembled WGS sequence"/>
</dbReference>
<dbReference type="SMART" id="SM00668">
    <property type="entry name" value="CTLH"/>
    <property type="match status" value="1"/>
</dbReference>
<accession>A0ABD2XYV3</accession>
<evidence type="ECO:0000256" key="4">
    <source>
        <dbReference type="SAM" id="MobiDB-lite"/>
    </source>
</evidence>
<dbReference type="InterPro" id="IPR054080">
    <property type="entry name" value="TPR1-like_2nd"/>
</dbReference>
<dbReference type="InterPro" id="IPR006595">
    <property type="entry name" value="CTLH_C"/>
</dbReference>
<dbReference type="InterPro" id="IPR015943">
    <property type="entry name" value="WD40/YVTN_repeat-like_dom_sf"/>
</dbReference>
<keyword evidence="2" id="KW-0677">Repeat</keyword>
<feature type="domain" description="CTLH" evidence="5">
    <location>
        <begin position="36"/>
        <end position="93"/>
    </location>
</feature>
<dbReference type="SUPFAM" id="SSF50978">
    <property type="entry name" value="WD40 repeat-like"/>
    <property type="match status" value="1"/>
</dbReference>
<organism evidence="6 7">
    <name type="scientific">Cinchona calisaya</name>
    <dbReference type="NCBI Taxonomy" id="153742"/>
    <lineage>
        <taxon>Eukaryota</taxon>
        <taxon>Viridiplantae</taxon>
        <taxon>Streptophyta</taxon>
        <taxon>Embryophyta</taxon>
        <taxon>Tracheophyta</taxon>
        <taxon>Spermatophyta</taxon>
        <taxon>Magnoliopsida</taxon>
        <taxon>eudicotyledons</taxon>
        <taxon>Gunneridae</taxon>
        <taxon>Pentapetalae</taxon>
        <taxon>asterids</taxon>
        <taxon>lamiids</taxon>
        <taxon>Gentianales</taxon>
        <taxon>Rubiaceae</taxon>
        <taxon>Cinchonoideae</taxon>
        <taxon>Cinchoneae</taxon>
        <taxon>Cinchona</taxon>
    </lineage>
</organism>
<dbReference type="EMBL" id="JBJUIK010000016">
    <property type="protein sequence ID" value="KAL3499951.1"/>
    <property type="molecule type" value="Genomic_DNA"/>
</dbReference>
<evidence type="ECO:0000256" key="3">
    <source>
        <dbReference type="PROSITE-ProRule" id="PRU00221"/>
    </source>
</evidence>
<gene>
    <name evidence="6" type="ORF">ACH5RR_039044</name>
</gene>
<dbReference type="PANTHER" id="PTHR44083:SF48">
    <property type="entry name" value="TOPLESS-RELATED PROTEIN 4"/>
    <property type="match status" value="1"/>
</dbReference>
<dbReference type="InterPro" id="IPR001680">
    <property type="entry name" value="WD40_rpt"/>
</dbReference>
<evidence type="ECO:0000256" key="1">
    <source>
        <dbReference type="ARBA" id="ARBA00022574"/>
    </source>
</evidence>
<evidence type="ECO:0000259" key="5">
    <source>
        <dbReference type="PROSITE" id="PS50897"/>
    </source>
</evidence>